<evidence type="ECO:0000259" key="1">
    <source>
        <dbReference type="PROSITE" id="PS51918"/>
    </source>
</evidence>
<dbReference type="PANTHER" id="PTHR42731">
    <property type="entry name" value="SLL1084 PROTEIN"/>
    <property type="match status" value="1"/>
</dbReference>
<dbReference type="PANTHER" id="PTHR42731:SF1">
    <property type="entry name" value="RADICAL SAM DOMAIN PROTEIN"/>
    <property type="match status" value="1"/>
</dbReference>
<proteinExistence type="predicted"/>
<feature type="domain" description="Radical SAM core" evidence="1">
    <location>
        <begin position="251"/>
        <end position="489"/>
    </location>
</feature>
<dbReference type="SMART" id="SM00729">
    <property type="entry name" value="Elp3"/>
    <property type="match status" value="1"/>
</dbReference>
<dbReference type="Proteomes" id="UP000214880">
    <property type="component" value="Unassembled WGS sequence"/>
</dbReference>
<reference evidence="2 3" key="1">
    <citation type="submission" date="2016-10" db="EMBL/GenBank/DDBJ databases">
        <authorList>
            <person name="de Groot N.N."/>
        </authorList>
    </citation>
    <scope>NUCLEOTIDE SEQUENCE [LARGE SCALE GENOMIC DNA]</scope>
    <source>
        <strain evidence="2 3">DSM 1736</strain>
    </source>
</reference>
<gene>
    <name evidence="2" type="ORF">SAMN04488502_101856</name>
</gene>
<dbReference type="InterPro" id="IPR006638">
    <property type="entry name" value="Elp3/MiaA/NifB-like_rSAM"/>
</dbReference>
<dbReference type="InterPro" id="IPR023404">
    <property type="entry name" value="rSAM_horseshoe"/>
</dbReference>
<dbReference type="Pfam" id="PF04055">
    <property type="entry name" value="Radical_SAM"/>
    <property type="match status" value="1"/>
</dbReference>
<protein>
    <submittedName>
        <fullName evidence="2">Radical SAM family uncharacterized protein</fullName>
    </submittedName>
</protein>
<name>A0A1G9N036_9FIRM</name>
<accession>A0A1G9N036</accession>
<evidence type="ECO:0000313" key="2">
    <source>
        <dbReference type="EMBL" id="SDL79926.1"/>
    </source>
</evidence>
<dbReference type="InterPro" id="IPR007197">
    <property type="entry name" value="rSAM"/>
</dbReference>
<dbReference type="OrthoDB" id="9806827at2"/>
<evidence type="ECO:0000313" key="3">
    <source>
        <dbReference type="Proteomes" id="UP000214880"/>
    </source>
</evidence>
<dbReference type="NCBIfam" id="TIGR03960">
    <property type="entry name" value="rSAM_fuse_unch"/>
    <property type="match status" value="1"/>
</dbReference>
<dbReference type="STRING" id="146817.SAMN04488502_101856"/>
<dbReference type="EMBL" id="FNHB01000001">
    <property type="protein sequence ID" value="SDL79926.1"/>
    <property type="molecule type" value="Genomic_DNA"/>
</dbReference>
<dbReference type="Gene3D" id="3.80.30.20">
    <property type="entry name" value="tm_1862 like domain"/>
    <property type="match status" value="1"/>
</dbReference>
<dbReference type="SUPFAM" id="SSF102114">
    <property type="entry name" value="Radical SAM enzymes"/>
    <property type="match status" value="1"/>
</dbReference>
<dbReference type="SFLD" id="SFLDG01082">
    <property type="entry name" value="B12-binding_domain_containing"/>
    <property type="match status" value="1"/>
</dbReference>
<dbReference type="AlphaFoldDB" id="A0A1G9N036"/>
<dbReference type="PROSITE" id="PS51918">
    <property type="entry name" value="RADICAL_SAM"/>
    <property type="match status" value="1"/>
</dbReference>
<dbReference type="GO" id="GO:0003824">
    <property type="term" value="F:catalytic activity"/>
    <property type="evidence" value="ECO:0007669"/>
    <property type="project" value="InterPro"/>
</dbReference>
<sequence length="617" mass="68865">MIKLDPAVINRVIKPARYTGNEVNSVKKNHAGVKATIALALPDVYEVGMSNLGLKILYQILNDRPDTAAERVYAPWVDMEAEMRANDIPLYTLESFTPVKEFDMIGFSLQYELIYSNVLNMLDLAGVPLLSTDRTDGHPFVIGGGPCAYNAEPVADFFDLLVIGEGEEVIEELVTALIAWKENGCSGGRIAFLKQAAGIAGIYVPAFYQVAYREDGTIAAIVPNCSAAKPTVSKRVVKDLNKVKFATKPVVPYLDIVHDRIMLELFRGCTRGCRFCQAGVLYRPVRERTPETLMEIARQLVENTGYNEISLTSLSSADYSCLHEIVRELITRFSEKGVSVSLPSLRIDSFSVELAQEVQQVRKSGLTFAPEAGTQRLRDVINKGVTEQNLEAAVGAAFRQGWSTVKLYFMIGLPTETDEDVLGIADLAYKVLDLYKQIKGRRGAKVTVSVSSFVPKPHTAFQWFGQTTMQELARKQQLLKNRLRDRSISFSYHDVATSFLEGVFSRGDRRLSQVLLTAWRNGVKFDGWSEHFKYDVWMAAFEQCGIDPHFYANRNRTQDEILPWRHLSSGVKPEFLAREYRNAVQAGFTPDCRRASCSACGVCQGLGVEVLDWGKEA</sequence>
<dbReference type="GO" id="GO:0051536">
    <property type="term" value="F:iron-sulfur cluster binding"/>
    <property type="evidence" value="ECO:0007669"/>
    <property type="project" value="InterPro"/>
</dbReference>
<keyword evidence="3" id="KW-1185">Reference proteome</keyword>
<dbReference type="RefSeq" id="WP_092068693.1">
    <property type="nucleotide sequence ID" value="NZ_FNHB01000001.1"/>
</dbReference>
<dbReference type="Pfam" id="PF19864">
    <property type="entry name" value="Radical_SAM_N2"/>
    <property type="match status" value="1"/>
</dbReference>
<dbReference type="CDD" id="cd01335">
    <property type="entry name" value="Radical_SAM"/>
    <property type="match status" value="1"/>
</dbReference>
<dbReference type="SFLD" id="SFLDS00029">
    <property type="entry name" value="Radical_SAM"/>
    <property type="match status" value="1"/>
</dbReference>
<dbReference type="InterPro" id="IPR058240">
    <property type="entry name" value="rSAM_sf"/>
</dbReference>
<dbReference type="InterPro" id="IPR045784">
    <property type="entry name" value="Radical_SAM_N2"/>
</dbReference>
<dbReference type="InterPro" id="IPR023862">
    <property type="entry name" value="CHP03960_rSAM"/>
</dbReference>
<organism evidence="2 3">
    <name type="scientific">Dendrosporobacter quercicolus</name>
    <dbReference type="NCBI Taxonomy" id="146817"/>
    <lineage>
        <taxon>Bacteria</taxon>
        <taxon>Bacillati</taxon>
        <taxon>Bacillota</taxon>
        <taxon>Negativicutes</taxon>
        <taxon>Selenomonadales</taxon>
        <taxon>Sporomusaceae</taxon>
        <taxon>Dendrosporobacter</taxon>
    </lineage>
</organism>